<evidence type="ECO:0008006" key="3">
    <source>
        <dbReference type="Google" id="ProtNLM"/>
    </source>
</evidence>
<evidence type="ECO:0000313" key="1">
    <source>
        <dbReference type="EMBL" id="MBB3931801.1"/>
    </source>
</evidence>
<organism evidence="1 2">
    <name type="scientific">Kaistia hirudinis</name>
    <dbReference type="NCBI Taxonomy" id="1293440"/>
    <lineage>
        <taxon>Bacteria</taxon>
        <taxon>Pseudomonadati</taxon>
        <taxon>Pseudomonadota</taxon>
        <taxon>Alphaproteobacteria</taxon>
        <taxon>Hyphomicrobiales</taxon>
        <taxon>Kaistiaceae</taxon>
        <taxon>Kaistia</taxon>
    </lineage>
</organism>
<dbReference type="SUPFAM" id="SSF63829">
    <property type="entry name" value="Calcium-dependent phosphotriesterase"/>
    <property type="match status" value="1"/>
</dbReference>
<comment type="caution">
    <text evidence="1">The sequence shown here is derived from an EMBL/GenBank/DDBJ whole genome shotgun (WGS) entry which is preliminary data.</text>
</comment>
<dbReference type="EMBL" id="JACIDS010000003">
    <property type="protein sequence ID" value="MBB3931801.1"/>
    <property type="molecule type" value="Genomic_DNA"/>
</dbReference>
<dbReference type="Proteomes" id="UP000553963">
    <property type="component" value="Unassembled WGS sequence"/>
</dbReference>
<dbReference type="Gene3D" id="2.120.10.30">
    <property type="entry name" value="TolB, C-terminal domain"/>
    <property type="match status" value="1"/>
</dbReference>
<evidence type="ECO:0000313" key="2">
    <source>
        <dbReference type="Proteomes" id="UP000553963"/>
    </source>
</evidence>
<sequence>MSFLKRTYDSIFGAGEAAVTVPPLDGALLPNDALDQAELVATATAADNLVRDGERCFFSSGAELFRLDLMDGATPAGRFDAPISALAADGKGPLAIGLSGKGLVIRGGQHEGRRLSGLSEADAACITAIAFDGPDKLFLAVGSSRNRPEDWARDLMERNHLGSVWQVDLATGAARRIADKLGWPAGLLVRRGAGLVVSEAWRHRLIALDDKGRHTVLLDNLPAYPSRLQAGEGGLWLSLFAPRRQLIEFVLREPAFRRKMLKEIDPAHWMAPALSSGKSFLEPLQGGSVKQLGVLKPWAPSRSYGLLVRLNEAFLPEASFHSRADGARHGITSSLAIGGRVLVTSKGGGAVLSIAADDNRREVA</sequence>
<proteinExistence type="predicted"/>
<name>A0A840ASM2_9HYPH</name>
<accession>A0A840ASM2</accession>
<dbReference type="RefSeq" id="WP_183399406.1">
    <property type="nucleotide sequence ID" value="NZ_JACIDS010000003.1"/>
</dbReference>
<reference evidence="1 2" key="1">
    <citation type="submission" date="2020-08" db="EMBL/GenBank/DDBJ databases">
        <title>Genomic Encyclopedia of Type Strains, Phase IV (KMG-IV): sequencing the most valuable type-strain genomes for metagenomic binning, comparative biology and taxonomic classification.</title>
        <authorList>
            <person name="Goeker M."/>
        </authorList>
    </citation>
    <scope>NUCLEOTIDE SEQUENCE [LARGE SCALE GENOMIC DNA]</scope>
    <source>
        <strain evidence="1 2">DSM 25966</strain>
    </source>
</reference>
<gene>
    <name evidence="1" type="ORF">GGR25_002851</name>
</gene>
<protein>
    <recommendedName>
        <fullName evidence="3">Strictosidine synthase</fullName>
    </recommendedName>
</protein>
<keyword evidence="2" id="KW-1185">Reference proteome</keyword>
<dbReference type="AlphaFoldDB" id="A0A840ASM2"/>
<dbReference type="InterPro" id="IPR011042">
    <property type="entry name" value="6-blade_b-propeller_TolB-like"/>
</dbReference>